<keyword evidence="2" id="KW-1185">Reference proteome</keyword>
<comment type="caution">
    <text evidence="1">The sequence shown here is derived from an EMBL/GenBank/DDBJ whole genome shotgun (WGS) entry which is preliminary data.</text>
</comment>
<dbReference type="Proteomes" id="UP001202243">
    <property type="component" value="Unassembled WGS sequence"/>
</dbReference>
<accession>A0ABT0WIW4</accession>
<protein>
    <submittedName>
        <fullName evidence="1">Uncharacterized protein</fullName>
    </submittedName>
</protein>
<proteinExistence type="predicted"/>
<reference evidence="1 2" key="1">
    <citation type="submission" date="2022-06" db="EMBL/GenBank/DDBJ databases">
        <title>Janthinobacterium kumbetensis sp. nov., isolated from spring water in Turkey.</title>
        <authorList>
            <person name="Inan Bektas K."/>
            <person name="Belduz A.A."/>
            <person name="Canakci S."/>
            <person name="Nalcaoglu A."/>
            <person name="Ceylan E."/>
            <person name="Kati H."/>
        </authorList>
    </citation>
    <scope>NUCLEOTIDE SEQUENCE [LARGE SCALE GENOMIC DNA]</scope>
    <source>
        <strain evidence="1 2">GK</strain>
    </source>
</reference>
<gene>
    <name evidence="1" type="ORF">NCG91_00170</name>
</gene>
<name>A0ABT0WIW4_9BURK</name>
<dbReference type="EMBL" id="JAMQGR010000001">
    <property type="protein sequence ID" value="MCM2564005.1"/>
    <property type="molecule type" value="Genomic_DNA"/>
</dbReference>
<sequence length="78" mass="9232">MSKPQPAAGDWRMRLIVWLQLQQIMHGMKIDVKRKIYLVSIDKIDNTWQYSLRQRLLLPIIVCIAKNIQRYPAPQITS</sequence>
<dbReference type="RefSeq" id="WP_251348087.1">
    <property type="nucleotide sequence ID" value="NZ_JAMQGR010000001.1"/>
</dbReference>
<evidence type="ECO:0000313" key="2">
    <source>
        <dbReference type="Proteomes" id="UP001202243"/>
    </source>
</evidence>
<evidence type="ECO:0000313" key="1">
    <source>
        <dbReference type="EMBL" id="MCM2564005.1"/>
    </source>
</evidence>
<organism evidence="1 2">
    <name type="scientific">Janthinobacterium kumbetense</name>
    <dbReference type="NCBI Taxonomy" id="2950280"/>
    <lineage>
        <taxon>Bacteria</taxon>
        <taxon>Pseudomonadati</taxon>
        <taxon>Pseudomonadota</taxon>
        <taxon>Betaproteobacteria</taxon>
        <taxon>Burkholderiales</taxon>
        <taxon>Oxalobacteraceae</taxon>
        <taxon>Janthinobacterium</taxon>
    </lineage>
</organism>